<protein>
    <submittedName>
        <fullName evidence="1">Putative ATPase domain containing protein</fullName>
    </submittedName>
</protein>
<accession>A0A6H1ZC27</accession>
<dbReference type="EMBL" id="MT143986">
    <property type="protein sequence ID" value="QJA45104.1"/>
    <property type="molecule type" value="Genomic_DNA"/>
</dbReference>
<evidence type="ECO:0000313" key="2">
    <source>
        <dbReference type="EMBL" id="QJI01109.1"/>
    </source>
</evidence>
<dbReference type="EMBL" id="MT144899">
    <property type="protein sequence ID" value="QJI01109.1"/>
    <property type="molecule type" value="Genomic_DNA"/>
</dbReference>
<dbReference type="AlphaFoldDB" id="A0A6H1ZC27"/>
<evidence type="ECO:0000313" key="1">
    <source>
        <dbReference type="EMBL" id="QJA45104.1"/>
    </source>
</evidence>
<sequence>MKPSELSIYLEFAIVHTFNVLIVSKPGTGKTEITKNACEAFRNGNSLAVFLWHPVVHDPTNYKGLPFPDNTHTFTKWLPYGGIWDLINAKEDYIVVIIDDLGQAIDAVQKPLMQLLLEKQIDGLLIPNRVVFIALTNRREDKAGVQGILEPVKSRFKGGIIHLEVDTEDWVKWAIINQMPTVLTAFIRFRPELLDNFKPTKDMVNSPCPRTVAAVGETYNKGIPAGLEFEVFSGIAGKGFASEFMAFLDMYRTLPDIKFVLMNPKSADVPTEPSTLYAVCGALAENASENNFDNVVEYTNRLPSEFQVLLIKDATNRKKELVNTNAFIKWTSDHSDVLI</sequence>
<dbReference type="Gene3D" id="3.40.50.300">
    <property type="entry name" value="P-loop containing nucleotide triphosphate hydrolases"/>
    <property type="match status" value="1"/>
</dbReference>
<organism evidence="1">
    <name type="scientific">viral metagenome</name>
    <dbReference type="NCBI Taxonomy" id="1070528"/>
    <lineage>
        <taxon>unclassified sequences</taxon>
        <taxon>metagenomes</taxon>
        <taxon>organismal metagenomes</taxon>
    </lineage>
</organism>
<name>A0A6H1ZC27_9ZZZZ</name>
<dbReference type="InterPro" id="IPR027417">
    <property type="entry name" value="P-loop_NTPase"/>
</dbReference>
<gene>
    <name evidence="1" type="ORF">TM448A00186_0016</name>
    <name evidence="2" type="ORF">TM448B02294_0002</name>
</gene>
<reference evidence="1" key="1">
    <citation type="submission" date="2020-03" db="EMBL/GenBank/DDBJ databases">
        <title>The deep terrestrial virosphere.</title>
        <authorList>
            <person name="Holmfeldt K."/>
            <person name="Nilsson E."/>
            <person name="Simone D."/>
            <person name="Lopez-Fernandez M."/>
            <person name="Wu X."/>
            <person name="de Brujin I."/>
            <person name="Lundin D."/>
            <person name="Andersson A."/>
            <person name="Bertilsson S."/>
            <person name="Dopson M."/>
        </authorList>
    </citation>
    <scope>NUCLEOTIDE SEQUENCE</scope>
    <source>
        <strain evidence="1">TM448A00186</strain>
        <strain evidence="2">TM448B02294</strain>
    </source>
</reference>
<proteinExistence type="predicted"/>
<dbReference type="SUPFAM" id="SSF52540">
    <property type="entry name" value="P-loop containing nucleoside triphosphate hydrolases"/>
    <property type="match status" value="1"/>
</dbReference>